<dbReference type="GO" id="GO:0042597">
    <property type="term" value="C:periplasmic space"/>
    <property type="evidence" value="ECO:0007669"/>
    <property type="project" value="UniProtKB-SubCell"/>
</dbReference>
<dbReference type="NCBIfam" id="NF037995">
    <property type="entry name" value="TRAP_S1"/>
    <property type="match status" value="1"/>
</dbReference>
<feature type="signal peptide" evidence="6">
    <location>
        <begin position="1"/>
        <end position="29"/>
    </location>
</feature>
<protein>
    <submittedName>
        <fullName evidence="7">2,3-diketo-L-gulonate-binding periplasmic protein YiaO</fullName>
    </submittedName>
</protein>
<dbReference type="GO" id="GO:0055085">
    <property type="term" value="P:transmembrane transport"/>
    <property type="evidence" value="ECO:0007669"/>
    <property type="project" value="InterPro"/>
</dbReference>
<evidence type="ECO:0000256" key="2">
    <source>
        <dbReference type="ARBA" id="ARBA00009023"/>
    </source>
</evidence>
<evidence type="ECO:0000256" key="1">
    <source>
        <dbReference type="ARBA" id="ARBA00004418"/>
    </source>
</evidence>
<sequence>MFMKLCERLGMLPMLAIAAMGVGTGLAQAEPRVTLTYAHCCPAEHTYGVYAHQFADAVEKNSNGEIKVEVLDGGVMGSEQAIAQKVQLGSVQMGGITSNNVAQLAPSLNVLVLPYLNSGPEDLTGEGGLLRAGPYRDALNERVLKESGSLRVIGGFNNAFRSIFTKDECVDEIGDLDGLKVRAPKNPVMTAMWESWGVSTYPIAWGETYGAVATGVVDAFDSPTDVVLNMGFHEHIKYITEATYLPQAAVVIINNDFLQSLSEEDRAILRQSAEETDVSHAQYVAENGTRVREALIQDHGVTFCELKDPEVWAEKARAIWPQLYDLVGGGEDWVETTLTYKETGKIE</sequence>
<dbReference type="Pfam" id="PF03480">
    <property type="entry name" value="DctP"/>
    <property type="match status" value="1"/>
</dbReference>
<evidence type="ECO:0000256" key="6">
    <source>
        <dbReference type="SAM" id="SignalP"/>
    </source>
</evidence>
<keyword evidence="8" id="KW-1185">Reference proteome</keyword>
<feature type="chain" id="PRO_5012146118" evidence="6">
    <location>
        <begin position="30"/>
        <end position="347"/>
    </location>
</feature>
<proteinExistence type="inferred from homology"/>
<keyword evidence="3" id="KW-0813">Transport</keyword>
<keyword evidence="4 6" id="KW-0732">Signal</keyword>
<dbReference type="Proteomes" id="UP000193207">
    <property type="component" value="Unassembled WGS sequence"/>
</dbReference>
<comment type="subcellular location">
    <subcellularLocation>
        <location evidence="1">Periplasm</location>
    </subcellularLocation>
</comment>
<evidence type="ECO:0000256" key="3">
    <source>
        <dbReference type="ARBA" id="ARBA00022448"/>
    </source>
</evidence>
<evidence type="ECO:0000256" key="5">
    <source>
        <dbReference type="ARBA" id="ARBA00022764"/>
    </source>
</evidence>
<organism evidence="7 8">
    <name type="scientific">Roseovarius halotolerans</name>
    <dbReference type="NCBI Taxonomy" id="505353"/>
    <lineage>
        <taxon>Bacteria</taxon>
        <taxon>Pseudomonadati</taxon>
        <taxon>Pseudomonadota</taxon>
        <taxon>Alphaproteobacteria</taxon>
        <taxon>Rhodobacterales</taxon>
        <taxon>Roseobacteraceae</taxon>
        <taxon>Roseovarius</taxon>
    </lineage>
</organism>
<dbReference type="AlphaFoldDB" id="A0A1X6YB65"/>
<dbReference type="PANTHER" id="PTHR33376:SF7">
    <property type="entry name" value="C4-DICARBOXYLATE-BINDING PROTEIN DCTB"/>
    <property type="match status" value="1"/>
</dbReference>
<dbReference type="PANTHER" id="PTHR33376">
    <property type="match status" value="1"/>
</dbReference>
<evidence type="ECO:0000256" key="4">
    <source>
        <dbReference type="ARBA" id="ARBA00022729"/>
    </source>
</evidence>
<comment type="similarity">
    <text evidence="2">Belongs to the bacterial solute-binding protein 7 family.</text>
</comment>
<accession>A0A1X6YB65</accession>
<dbReference type="Gene3D" id="3.40.190.170">
    <property type="entry name" value="Bacterial extracellular solute-binding protein, family 7"/>
    <property type="match status" value="1"/>
</dbReference>
<dbReference type="CDD" id="cd13603">
    <property type="entry name" value="PBP2_TRAP_Siap_TeaA_like"/>
    <property type="match status" value="1"/>
</dbReference>
<gene>
    <name evidence="7" type="primary">yiaO_6</name>
    <name evidence="7" type="ORF">ROH8110_00420</name>
</gene>
<keyword evidence="5" id="KW-0574">Periplasm</keyword>
<dbReference type="InterPro" id="IPR018389">
    <property type="entry name" value="DctP_fam"/>
</dbReference>
<reference evidence="7 8" key="1">
    <citation type="submission" date="2017-03" db="EMBL/GenBank/DDBJ databases">
        <authorList>
            <person name="Afonso C.L."/>
            <person name="Miller P.J."/>
            <person name="Scott M.A."/>
            <person name="Spackman E."/>
            <person name="Goraichik I."/>
            <person name="Dimitrov K.M."/>
            <person name="Suarez D.L."/>
            <person name="Swayne D.E."/>
        </authorList>
    </citation>
    <scope>NUCLEOTIDE SEQUENCE [LARGE SCALE GENOMIC DNA]</scope>
    <source>
        <strain evidence="7 8">CECT 8110</strain>
    </source>
</reference>
<name>A0A1X6YB65_9RHOB</name>
<dbReference type="InterPro" id="IPR038404">
    <property type="entry name" value="TRAP_DctP_sf"/>
</dbReference>
<dbReference type="RefSeq" id="WP_085816123.1">
    <property type="nucleotide sequence ID" value="NZ_FWFU01000001.1"/>
</dbReference>
<evidence type="ECO:0000313" key="8">
    <source>
        <dbReference type="Proteomes" id="UP000193207"/>
    </source>
</evidence>
<dbReference type="EMBL" id="FWFU01000001">
    <property type="protein sequence ID" value="SLN16354.1"/>
    <property type="molecule type" value="Genomic_DNA"/>
</dbReference>
<dbReference type="OrthoDB" id="8673861at2"/>
<evidence type="ECO:0000313" key="7">
    <source>
        <dbReference type="EMBL" id="SLN16354.1"/>
    </source>
</evidence>